<evidence type="ECO:0000313" key="3">
    <source>
        <dbReference type="Proteomes" id="UP000627292"/>
    </source>
</evidence>
<keyword evidence="2" id="KW-0808">Transferase</keyword>
<sequence length="302" mass="34573">MQTAPILLFTYKRLDTLRNTVEALKKNKLAEESELFIFSDAARSEKDASIVNEVRRYIHSISGFKKIHITAAEKNKGLAPSIIEGVSQVLESFDSVIVLEDDLLTTPNFLFFMNQCLIKYAQEPDAFSISGYSFNLGSSGDGNDAYFINRGWSWGWATWKDRWNKVDWEVKDYQAFKLDTKAQKEFAKGGSDLNAMLDKQMSGNLDSWAIRWFYHQFRTKGLTIYPVLSKVYNDGFDQFATHTSGSGRRYLPALDKEGSMNFSLPARVEIDSYYQRSFNKKMGITARIISKLETIIQKMLSK</sequence>
<dbReference type="InterPro" id="IPR001173">
    <property type="entry name" value="Glyco_trans_2-like"/>
</dbReference>
<evidence type="ECO:0000313" key="2">
    <source>
        <dbReference type="EMBL" id="GGH56542.1"/>
    </source>
</evidence>
<dbReference type="RefSeq" id="WP_188949473.1">
    <property type="nucleotide sequence ID" value="NZ_BMIB01000001.1"/>
</dbReference>
<reference evidence="2" key="2">
    <citation type="submission" date="2020-09" db="EMBL/GenBank/DDBJ databases">
        <authorList>
            <person name="Sun Q."/>
            <person name="Zhou Y."/>
        </authorList>
    </citation>
    <scope>NUCLEOTIDE SEQUENCE</scope>
    <source>
        <strain evidence="2">CGMCC 1.15290</strain>
    </source>
</reference>
<organism evidence="2 3">
    <name type="scientific">Filimonas zeae</name>
    <dbReference type="NCBI Taxonomy" id="1737353"/>
    <lineage>
        <taxon>Bacteria</taxon>
        <taxon>Pseudomonadati</taxon>
        <taxon>Bacteroidota</taxon>
        <taxon>Chitinophagia</taxon>
        <taxon>Chitinophagales</taxon>
        <taxon>Chitinophagaceae</taxon>
        <taxon>Filimonas</taxon>
    </lineage>
</organism>
<evidence type="ECO:0000259" key="1">
    <source>
        <dbReference type="Pfam" id="PF00535"/>
    </source>
</evidence>
<gene>
    <name evidence="2" type="ORF">GCM10011379_00250</name>
</gene>
<protein>
    <submittedName>
        <fullName evidence="2">Glycosyl transferase</fullName>
    </submittedName>
</protein>
<dbReference type="GO" id="GO:0016740">
    <property type="term" value="F:transferase activity"/>
    <property type="evidence" value="ECO:0007669"/>
    <property type="project" value="UniProtKB-KW"/>
</dbReference>
<dbReference type="SUPFAM" id="SSF53448">
    <property type="entry name" value="Nucleotide-diphospho-sugar transferases"/>
    <property type="match status" value="1"/>
</dbReference>
<dbReference type="EMBL" id="BMIB01000001">
    <property type="protein sequence ID" value="GGH56542.1"/>
    <property type="molecule type" value="Genomic_DNA"/>
</dbReference>
<comment type="caution">
    <text evidence="2">The sequence shown here is derived from an EMBL/GenBank/DDBJ whole genome shotgun (WGS) entry which is preliminary data.</text>
</comment>
<reference evidence="2" key="1">
    <citation type="journal article" date="2014" name="Int. J. Syst. Evol. Microbiol.">
        <title>Complete genome sequence of Corynebacterium casei LMG S-19264T (=DSM 44701T), isolated from a smear-ripened cheese.</title>
        <authorList>
            <consortium name="US DOE Joint Genome Institute (JGI-PGF)"/>
            <person name="Walter F."/>
            <person name="Albersmeier A."/>
            <person name="Kalinowski J."/>
            <person name="Ruckert C."/>
        </authorList>
    </citation>
    <scope>NUCLEOTIDE SEQUENCE</scope>
    <source>
        <strain evidence="2">CGMCC 1.15290</strain>
    </source>
</reference>
<keyword evidence="3" id="KW-1185">Reference proteome</keyword>
<name>A0A917ILV9_9BACT</name>
<proteinExistence type="predicted"/>
<dbReference type="InterPro" id="IPR029044">
    <property type="entry name" value="Nucleotide-diphossugar_trans"/>
</dbReference>
<dbReference type="Gene3D" id="3.90.550.10">
    <property type="entry name" value="Spore Coat Polysaccharide Biosynthesis Protein SpsA, Chain A"/>
    <property type="match status" value="1"/>
</dbReference>
<dbReference type="AlphaFoldDB" id="A0A917ILV9"/>
<feature type="domain" description="Glycosyltransferase 2-like" evidence="1">
    <location>
        <begin position="8"/>
        <end position="110"/>
    </location>
</feature>
<dbReference type="Pfam" id="PF00535">
    <property type="entry name" value="Glycos_transf_2"/>
    <property type="match status" value="1"/>
</dbReference>
<accession>A0A917ILV9</accession>
<dbReference type="Proteomes" id="UP000627292">
    <property type="component" value="Unassembled WGS sequence"/>
</dbReference>